<keyword evidence="4" id="KW-0963">Cytoplasm</keyword>
<comment type="catalytic activity">
    <reaction evidence="4">
        <text>[thioredoxin]-disulfide + sulfite + AMP + 2 H(+) = adenosine 5'-phosphosulfate + [thioredoxin]-dithiol</text>
        <dbReference type="Rhea" id="RHEA:21976"/>
        <dbReference type="Rhea" id="RHEA-COMP:10698"/>
        <dbReference type="Rhea" id="RHEA-COMP:10700"/>
        <dbReference type="ChEBI" id="CHEBI:15378"/>
        <dbReference type="ChEBI" id="CHEBI:17359"/>
        <dbReference type="ChEBI" id="CHEBI:29950"/>
        <dbReference type="ChEBI" id="CHEBI:50058"/>
        <dbReference type="ChEBI" id="CHEBI:58243"/>
        <dbReference type="ChEBI" id="CHEBI:456215"/>
        <dbReference type="EC" id="1.8.4.10"/>
    </reaction>
</comment>
<dbReference type="InterPro" id="IPR004511">
    <property type="entry name" value="PAPS/APS_Rdtase"/>
</dbReference>
<keyword evidence="7" id="KW-1185">Reference proteome</keyword>
<dbReference type="GO" id="GO:0051539">
    <property type="term" value="F:4 iron, 4 sulfur cluster binding"/>
    <property type="evidence" value="ECO:0007669"/>
    <property type="project" value="UniProtKB-UniRule"/>
</dbReference>
<dbReference type="HOGENOM" id="CLU_044089_2_1_0"/>
<dbReference type="EMBL" id="CP002630">
    <property type="protein sequence ID" value="AEB12599.1"/>
    <property type="molecule type" value="Genomic_DNA"/>
</dbReference>
<dbReference type="STRING" id="869210.Marky_1868"/>
<protein>
    <recommendedName>
        <fullName evidence="4">Adenosine 5'-phosphosulfate reductase</fullName>
        <shortName evidence="4">APS reductase</shortName>
        <ecNumber evidence="4">1.8.4.10</ecNumber>
    </recommendedName>
    <alternativeName>
        <fullName evidence="4">5'-adenylylsulfate reductase</fullName>
    </alternativeName>
    <alternativeName>
        <fullName evidence="4">Thioredoxin-dependent 5'-adenylylsulfate reductase</fullName>
    </alternativeName>
</protein>
<name>F2NR21_MARHT</name>
<dbReference type="GO" id="GO:0043866">
    <property type="term" value="F:adenylyl-sulfate reductase (thioredoxin) activity"/>
    <property type="evidence" value="ECO:0007669"/>
    <property type="project" value="UniProtKB-EC"/>
</dbReference>
<evidence type="ECO:0000256" key="1">
    <source>
        <dbReference type="ARBA" id="ARBA00009732"/>
    </source>
</evidence>
<keyword evidence="4" id="KW-0479">Metal-binding</keyword>
<comment type="cofactor">
    <cofactor evidence="4">
        <name>[4Fe-4S] cluster</name>
        <dbReference type="ChEBI" id="CHEBI:49883"/>
    </cofactor>
    <text evidence="4">Binds 1 [4Fe-4S] cluster per subunit.</text>
</comment>
<accession>F2NR21</accession>
<dbReference type="PANTHER" id="PTHR46509">
    <property type="entry name" value="PHOSPHOADENOSINE PHOSPHOSULFATE REDUCTASE"/>
    <property type="match status" value="1"/>
</dbReference>
<dbReference type="Pfam" id="PF01507">
    <property type="entry name" value="PAPS_reduct"/>
    <property type="match status" value="1"/>
</dbReference>
<dbReference type="SUPFAM" id="SSF52402">
    <property type="entry name" value="Adenine nucleotide alpha hydrolases-like"/>
    <property type="match status" value="1"/>
</dbReference>
<dbReference type="InterPro" id="IPR014729">
    <property type="entry name" value="Rossmann-like_a/b/a_fold"/>
</dbReference>
<comment type="similarity">
    <text evidence="1 4">Belongs to the PAPS reductase family. CysH subfamily.</text>
</comment>
<keyword evidence="4" id="KW-0408">Iron</keyword>
<dbReference type="GO" id="GO:0004604">
    <property type="term" value="F:phosphoadenylyl-sulfate reductase (thioredoxin) activity"/>
    <property type="evidence" value="ECO:0007669"/>
    <property type="project" value="UniProtKB-UniRule"/>
</dbReference>
<evidence type="ECO:0000256" key="2">
    <source>
        <dbReference type="ARBA" id="ARBA00023002"/>
    </source>
</evidence>
<dbReference type="NCBIfam" id="TIGR00434">
    <property type="entry name" value="cysH"/>
    <property type="match status" value="1"/>
</dbReference>
<evidence type="ECO:0000256" key="4">
    <source>
        <dbReference type="HAMAP-Rule" id="MF_00063"/>
    </source>
</evidence>
<dbReference type="HAMAP" id="MF_00063">
    <property type="entry name" value="CysH"/>
    <property type="match status" value="1"/>
</dbReference>
<keyword evidence="2 4" id="KW-0560">Oxidoreductase</keyword>
<dbReference type="GO" id="GO:0019379">
    <property type="term" value="P:sulfate assimilation, phosphoadenylyl sulfate reduction by phosphoadenylyl-sulfate reductase (thioredoxin)"/>
    <property type="evidence" value="ECO:0007669"/>
    <property type="project" value="UniProtKB-UniRule"/>
</dbReference>
<feature type="active site" description="Nucleophile; cysteine thiosulfonate intermediate" evidence="4">
    <location>
        <position position="218"/>
    </location>
</feature>
<proteinExistence type="inferred from homology"/>
<dbReference type="Proteomes" id="UP000007030">
    <property type="component" value="Chromosome"/>
</dbReference>
<dbReference type="NCBIfam" id="NF002537">
    <property type="entry name" value="PRK02090.1"/>
    <property type="match status" value="1"/>
</dbReference>
<comment type="function">
    <text evidence="4">Catalyzes the formation of sulfite from adenosine 5'-phosphosulfate (APS) using thioredoxin as an electron donor.</text>
</comment>
<evidence type="ECO:0000313" key="7">
    <source>
        <dbReference type="Proteomes" id="UP000007030"/>
    </source>
</evidence>
<comment type="pathway">
    <text evidence="3 4">Sulfur metabolism; hydrogen sulfide biosynthesis; sulfite from sulfate.</text>
</comment>
<dbReference type="GO" id="GO:0070814">
    <property type="term" value="P:hydrogen sulfide biosynthetic process"/>
    <property type="evidence" value="ECO:0007669"/>
    <property type="project" value="UniProtKB-UniRule"/>
</dbReference>
<dbReference type="AlphaFoldDB" id="F2NR21"/>
<keyword evidence="4" id="KW-0411">Iron-sulfur</keyword>
<evidence type="ECO:0000313" key="6">
    <source>
        <dbReference type="EMBL" id="AEB12599.1"/>
    </source>
</evidence>
<dbReference type="eggNOG" id="COG0175">
    <property type="taxonomic scope" value="Bacteria"/>
</dbReference>
<dbReference type="KEGG" id="mhd:Marky_1868"/>
<dbReference type="OrthoDB" id="9772604at2"/>
<dbReference type="GO" id="GO:0005737">
    <property type="term" value="C:cytoplasm"/>
    <property type="evidence" value="ECO:0007669"/>
    <property type="project" value="UniProtKB-SubCell"/>
</dbReference>
<evidence type="ECO:0000259" key="5">
    <source>
        <dbReference type="Pfam" id="PF01507"/>
    </source>
</evidence>
<dbReference type="Gene3D" id="3.40.50.620">
    <property type="entry name" value="HUPs"/>
    <property type="match status" value="1"/>
</dbReference>
<feature type="binding site" evidence="4">
    <location>
        <position position="196"/>
    </location>
    <ligand>
        <name>[4Fe-4S] cluster</name>
        <dbReference type="ChEBI" id="CHEBI:49883"/>
    </ligand>
</feature>
<dbReference type="RefSeq" id="WP_013704645.1">
    <property type="nucleotide sequence ID" value="NC_015387.1"/>
</dbReference>
<sequence>MSLTPETAERLSAEALVRAALEAYPAACLTCSFQAEDVVVLHMARQHRPDLPVLFLDTGYHFPETYAYRDRLAAAWNLNLINLTPPLSVAEQEARFGQLYRTDPDRCCRLRKVEPLVAGLEPYDLWLTGLRREQSPTRAGLKKLETHTLPSGKRIAKLSPLADWDWKTVWAYLEVHEIPHLPLYDQGYRSIGCAPCTSLPTDPTNPRSGRWGGRKLECGIHTFDREG</sequence>
<feature type="binding site" evidence="4">
    <location>
        <position position="107"/>
    </location>
    <ligand>
        <name>[4Fe-4S] cluster</name>
        <dbReference type="ChEBI" id="CHEBI:49883"/>
    </ligand>
</feature>
<gene>
    <name evidence="4" type="primary">cysH</name>
    <name evidence="6" type="ordered locus">Marky_1868</name>
</gene>
<comment type="subcellular location">
    <subcellularLocation>
        <location evidence="4">Cytoplasm</location>
    </subcellularLocation>
</comment>
<dbReference type="PIRSF" id="PIRSF000857">
    <property type="entry name" value="PAPS_reductase"/>
    <property type="match status" value="1"/>
</dbReference>
<reference evidence="6 7" key="1">
    <citation type="journal article" date="2012" name="Stand. Genomic Sci.">
        <title>Complete genome sequence of the aerobic, heterotroph Marinithermus hydrothermalis type strain (T1(T)) from a deep-sea hydrothermal vent chimney.</title>
        <authorList>
            <person name="Copeland A."/>
            <person name="Gu W."/>
            <person name="Yasawong M."/>
            <person name="Lapidus A."/>
            <person name="Lucas S."/>
            <person name="Deshpande S."/>
            <person name="Pagani I."/>
            <person name="Tapia R."/>
            <person name="Cheng J.F."/>
            <person name="Goodwin L.A."/>
            <person name="Pitluck S."/>
            <person name="Liolios K."/>
            <person name="Ivanova N."/>
            <person name="Mavromatis K."/>
            <person name="Mikhailova N."/>
            <person name="Pati A."/>
            <person name="Chen A."/>
            <person name="Palaniappan K."/>
            <person name="Land M."/>
            <person name="Pan C."/>
            <person name="Brambilla E.M."/>
            <person name="Rohde M."/>
            <person name="Tindall B.J."/>
            <person name="Sikorski J."/>
            <person name="Goker M."/>
            <person name="Detter J.C."/>
            <person name="Bristow J."/>
            <person name="Eisen J.A."/>
            <person name="Markowitz V."/>
            <person name="Hugenholtz P."/>
            <person name="Kyrpides N.C."/>
            <person name="Klenk H.P."/>
            <person name="Woyke T."/>
        </authorList>
    </citation>
    <scope>NUCLEOTIDE SEQUENCE [LARGE SCALE GENOMIC DNA]</scope>
    <source>
        <strain evidence="7">DSM 14884 / JCM 11576 / T1</strain>
    </source>
</reference>
<dbReference type="EC" id="1.8.4.10" evidence="4"/>
<organism evidence="6 7">
    <name type="scientific">Marinithermus hydrothermalis (strain DSM 14884 / JCM 11576 / T1)</name>
    <dbReference type="NCBI Taxonomy" id="869210"/>
    <lineage>
        <taxon>Bacteria</taxon>
        <taxon>Thermotogati</taxon>
        <taxon>Deinococcota</taxon>
        <taxon>Deinococci</taxon>
        <taxon>Thermales</taxon>
        <taxon>Thermaceae</taxon>
        <taxon>Marinithermus</taxon>
    </lineage>
</organism>
<feature type="binding site" evidence="4">
    <location>
        <position position="193"/>
    </location>
    <ligand>
        <name>[4Fe-4S] cluster</name>
        <dbReference type="ChEBI" id="CHEBI:49883"/>
    </ligand>
</feature>
<evidence type="ECO:0000256" key="3">
    <source>
        <dbReference type="ARBA" id="ARBA00024327"/>
    </source>
</evidence>
<dbReference type="GO" id="GO:0046872">
    <property type="term" value="F:metal ion binding"/>
    <property type="evidence" value="ECO:0007669"/>
    <property type="project" value="UniProtKB-KW"/>
</dbReference>
<feature type="domain" description="Phosphoadenosine phosphosulphate reductase" evidence="5">
    <location>
        <begin position="28"/>
        <end position="198"/>
    </location>
</feature>
<dbReference type="CDD" id="cd23945">
    <property type="entry name" value="PAPS_reductase"/>
    <property type="match status" value="1"/>
</dbReference>
<dbReference type="PANTHER" id="PTHR46509:SF1">
    <property type="entry name" value="PHOSPHOADENOSINE PHOSPHOSULFATE REDUCTASE"/>
    <property type="match status" value="1"/>
</dbReference>
<dbReference type="InterPro" id="IPR002500">
    <property type="entry name" value="PAPS_reduct_dom"/>
</dbReference>
<feature type="binding site" evidence="4">
    <location>
        <position position="108"/>
    </location>
    <ligand>
        <name>[4Fe-4S] cluster</name>
        <dbReference type="ChEBI" id="CHEBI:49883"/>
    </ligand>
</feature>